<protein>
    <submittedName>
        <fullName evidence="2">Uncharacterized protein</fullName>
    </submittedName>
</protein>
<feature type="transmembrane region" description="Helical" evidence="1">
    <location>
        <begin position="21"/>
        <end position="43"/>
    </location>
</feature>
<dbReference type="EMBL" id="RQVR01000029">
    <property type="protein sequence ID" value="RRJ88059.1"/>
    <property type="molecule type" value="Genomic_DNA"/>
</dbReference>
<keyword evidence="1" id="KW-0472">Membrane</keyword>
<proteinExistence type="predicted"/>
<dbReference type="RefSeq" id="WP_125014168.1">
    <property type="nucleotide sequence ID" value="NZ_RQVR01000029.1"/>
</dbReference>
<organism evidence="2 3">
    <name type="scientific">Flavobacterium macacae</name>
    <dbReference type="NCBI Taxonomy" id="2488993"/>
    <lineage>
        <taxon>Bacteria</taxon>
        <taxon>Pseudomonadati</taxon>
        <taxon>Bacteroidota</taxon>
        <taxon>Flavobacteriia</taxon>
        <taxon>Flavobacteriales</taxon>
        <taxon>Flavobacteriaceae</taxon>
        <taxon>Flavobacterium</taxon>
    </lineage>
</organism>
<dbReference type="OrthoDB" id="679091at2"/>
<dbReference type="Proteomes" id="UP000271937">
    <property type="component" value="Unassembled WGS sequence"/>
</dbReference>
<gene>
    <name evidence="2" type="ORF">EG849_14960</name>
</gene>
<sequence>MNIIKRAQAPTPKFFKILRSVGLSLLGISASIAAAPIALPATIVSVAGYLAVAGSILSAVSQITVSDVSAPSQQLPVSKKVKKPV</sequence>
<comment type="caution">
    <text evidence="2">The sequence shown here is derived from an EMBL/GenBank/DDBJ whole genome shotgun (WGS) entry which is preliminary data.</text>
</comment>
<evidence type="ECO:0000256" key="1">
    <source>
        <dbReference type="SAM" id="Phobius"/>
    </source>
</evidence>
<evidence type="ECO:0000313" key="2">
    <source>
        <dbReference type="EMBL" id="RRJ88059.1"/>
    </source>
</evidence>
<name>A0A3P3W343_9FLAO</name>
<keyword evidence="1" id="KW-1133">Transmembrane helix</keyword>
<keyword evidence="1" id="KW-0812">Transmembrane</keyword>
<reference evidence="2 3" key="1">
    <citation type="submission" date="2018-11" db="EMBL/GenBank/DDBJ databases">
        <title>Flavobacterium sp. nov., YIM 102600 draft genome.</title>
        <authorList>
            <person name="Li G."/>
            <person name="Jiang Y."/>
        </authorList>
    </citation>
    <scope>NUCLEOTIDE SEQUENCE [LARGE SCALE GENOMIC DNA]</scope>
    <source>
        <strain evidence="2 3">YIM 102600</strain>
    </source>
</reference>
<dbReference type="AlphaFoldDB" id="A0A3P3W343"/>
<evidence type="ECO:0000313" key="3">
    <source>
        <dbReference type="Proteomes" id="UP000271937"/>
    </source>
</evidence>
<keyword evidence="3" id="KW-1185">Reference proteome</keyword>
<accession>A0A3P3W343</accession>